<organism evidence="1 2">
    <name type="scientific">Sphaerobolus stellatus (strain SS14)</name>
    <dbReference type="NCBI Taxonomy" id="990650"/>
    <lineage>
        <taxon>Eukaryota</taxon>
        <taxon>Fungi</taxon>
        <taxon>Dikarya</taxon>
        <taxon>Basidiomycota</taxon>
        <taxon>Agaricomycotina</taxon>
        <taxon>Agaricomycetes</taxon>
        <taxon>Phallomycetidae</taxon>
        <taxon>Geastrales</taxon>
        <taxon>Sphaerobolaceae</taxon>
        <taxon>Sphaerobolus</taxon>
    </lineage>
</organism>
<dbReference type="AlphaFoldDB" id="A0A0C9VI22"/>
<evidence type="ECO:0000313" key="1">
    <source>
        <dbReference type="EMBL" id="KIJ46946.1"/>
    </source>
</evidence>
<keyword evidence="2" id="KW-1185">Reference proteome</keyword>
<evidence type="ECO:0000313" key="2">
    <source>
        <dbReference type="Proteomes" id="UP000054279"/>
    </source>
</evidence>
<proteinExistence type="predicted"/>
<accession>A0A0C9VI22</accession>
<dbReference type="Proteomes" id="UP000054279">
    <property type="component" value="Unassembled WGS sequence"/>
</dbReference>
<evidence type="ECO:0008006" key="3">
    <source>
        <dbReference type="Google" id="ProtNLM"/>
    </source>
</evidence>
<dbReference type="SUPFAM" id="SSF52047">
    <property type="entry name" value="RNI-like"/>
    <property type="match status" value="1"/>
</dbReference>
<protein>
    <recommendedName>
        <fullName evidence="3">F-box domain-containing protein</fullName>
    </recommendedName>
</protein>
<dbReference type="InterPro" id="IPR032675">
    <property type="entry name" value="LRR_dom_sf"/>
</dbReference>
<dbReference type="Gene3D" id="3.80.10.10">
    <property type="entry name" value="Ribonuclease Inhibitor"/>
    <property type="match status" value="1"/>
</dbReference>
<gene>
    <name evidence="1" type="ORF">M422DRAFT_66695</name>
</gene>
<dbReference type="HOGENOM" id="CLU_719953_0_0_1"/>
<sequence>MKIPQNMPTELLANIFFHCIPSTSLYKHSNGYPLVHQFVEHDPGDFEAELAETFDGLQAFERDSIRNSLMGVCRGWRNVILQSHKLWCQLDIDMAHFSNYPDELRALLRRSNSLEILITYSAEQQDVTPSNTDPISHDVMGIIRSEFSRIRVLAVNCSKCAGFDKAFVSKLFPRKQETELPILEHLLLYNTQTSRLSDVEVGSISAPLLKSCLISRGLDFVWESFVPSSLEQITHLFIGLPTRNPNTLFLELLAKCKSLRALSWWLSSRASAIQSTSPVSLAFPHLRSLSLHVEMPDDFDSIADLLDTPQLRSFTIIGYGYRKDFPMWIGHFLEKNPQLKEIRVDSADFQDCSVDILTPVSRLERLILSNSIPSKEFLRYGGDE</sequence>
<reference evidence="1 2" key="1">
    <citation type="submission" date="2014-06" db="EMBL/GenBank/DDBJ databases">
        <title>Evolutionary Origins and Diversification of the Mycorrhizal Mutualists.</title>
        <authorList>
            <consortium name="DOE Joint Genome Institute"/>
            <consortium name="Mycorrhizal Genomics Consortium"/>
            <person name="Kohler A."/>
            <person name="Kuo A."/>
            <person name="Nagy L.G."/>
            <person name="Floudas D."/>
            <person name="Copeland A."/>
            <person name="Barry K.W."/>
            <person name="Cichocki N."/>
            <person name="Veneault-Fourrey C."/>
            <person name="LaButti K."/>
            <person name="Lindquist E.A."/>
            <person name="Lipzen A."/>
            <person name="Lundell T."/>
            <person name="Morin E."/>
            <person name="Murat C."/>
            <person name="Riley R."/>
            <person name="Ohm R."/>
            <person name="Sun H."/>
            <person name="Tunlid A."/>
            <person name="Henrissat B."/>
            <person name="Grigoriev I.V."/>
            <person name="Hibbett D.S."/>
            <person name="Martin F."/>
        </authorList>
    </citation>
    <scope>NUCLEOTIDE SEQUENCE [LARGE SCALE GENOMIC DNA]</scope>
    <source>
        <strain evidence="1 2">SS14</strain>
    </source>
</reference>
<dbReference type="OrthoDB" id="2269034at2759"/>
<name>A0A0C9VI22_SPHS4</name>
<dbReference type="EMBL" id="KN837105">
    <property type="protein sequence ID" value="KIJ46946.1"/>
    <property type="molecule type" value="Genomic_DNA"/>
</dbReference>